<keyword evidence="1 4" id="KW-1003">Cell membrane</keyword>
<gene>
    <name evidence="4 5" type="primary">syd</name>
    <name evidence="5" type="ORF">AFI02nite_28320</name>
    <name evidence="6" type="ORF">GNP77_01440</name>
    <name evidence="7" type="ORF">GNP88_11840</name>
</gene>
<name>A0A1B9PLI4_ALIFS</name>
<comment type="caution">
    <text evidence="7">The sequence shown here is derived from an EMBL/GenBank/DDBJ whole genome shotgun (WGS) entry which is preliminary data.</text>
</comment>
<comment type="subcellular location">
    <subcellularLocation>
        <location evidence="4">Cell inner membrane</location>
        <topology evidence="4">Peripheral membrane protein</topology>
        <orientation evidence="4">Cytoplasmic side</orientation>
    </subcellularLocation>
    <text evidence="4">Loosely associated with the cytoplasmic side of the inner membrane, probably via SecY.</text>
</comment>
<dbReference type="HAMAP" id="MF_01104">
    <property type="entry name" value="Syd"/>
    <property type="match status" value="1"/>
</dbReference>
<dbReference type="Gene3D" id="3.40.1580.20">
    <property type="entry name" value="Syd protein"/>
    <property type="match status" value="1"/>
</dbReference>
<comment type="similarity">
    <text evidence="4">Belongs to the Syd family.</text>
</comment>
<dbReference type="RefSeq" id="WP_005417891.1">
    <property type="nucleotide sequence ID" value="NZ_BJTZ01000020.1"/>
</dbReference>
<dbReference type="SMR" id="A0A1B9PLI4"/>
<dbReference type="EMBL" id="WOBO01000003">
    <property type="protein sequence ID" value="MUK44032.1"/>
    <property type="molecule type" value="Genomic_DNA"/>
</dbReference>
<dbReference type="Proteomes" id="UP000321787">
    <property type="component" value="Unassembled WGS sequence"/>
</dbReference>
<evidence type="ECO:0000256" key="4">
    <source>
        <dbReference type="HAMAP-Rule" id="MF_01104"/>
    </source>
</evidence>
<accession>A0A1B9PLI4</accession>
<dbReference type="Proteomes" id="UP000435323">
    <property type="component" value="Unassembled WGS sequence"/>
</dbReference>
<reference evidence="9 10" key="2">
    <citation type="submission" date="2019-11" db="EMBL/GenBank/DDBJ databases">
        <title>Using colonization assays and comparative genomics to discover symbiosis behaviors and factors in Vibrio fischeri.</title>
        <authorList>
            <person name="Bongrand C."/>
            <person name="Moriano-Gutierrez S."/>
            <person name="Arevalo P."/>
            <person name="Mcfall-Ngai M."/>
            <person name="Visick K."/>
            <person name="Polz M.F."/>
            <person name="Ruby E.G."/>
        </authorList>
    </citation>
    <scope>NUCLEOTIDE SEQUENCE [LARGE SCALE GENOMIC DNA]</scope>
    <source>
        <strain evidence="6">Emors.3.2</strain>
        <strain evidence="9">emors.3.2</strain>
        <strain evidence="7">Emors.4.1</strain>
        <strain evidence="10">emors.4.1</strain>
    </source>
</reference>
<dbReference type="GO" id="GO:0009898">
    <property type="term" value="C:cytoplasmic side of plasma membrane"/>
    <property type="evidence" value="ECO:0007669"/>
    <property type="project" value="InterPro"/>
</dbReference>
<reference evidence="5 8" key="1">
    <citation type="submission" date="2019-07" db="EMBL/GenBank/DDBJ databases">
        <title>Whole genome shotgun sequence of Aliivibrio fischeri NBRC 101058.</title>
        <authorList>
            <person name="Hosoyama A."/>
            <person name="Uohara A."/>
            <person name="Ohji S."/>
            <person name="Ichikawa N."/>
        </authorList>
    </citation>
    <scope>NUCLEOTIDE SEQUENCE [LARGE SCALE GENOMIC DNA]</scope>
    <source>
        <strain evidence="5 8">NBRC 101058</strain>
    </source>
</reference>
<evidence type="ECO:0000256" key="3">
    <source>
        <dbReference type="ARBA" id="ARBA00023136"/>
    </source>
</evidence>
<dbReference type="InterPro" id="IPR009948">
    <property type="entry name" value="Syd"/>
</dbReference>
<dbReference type="AlphaFoldDB" id="A0A1B9PLI4"/>
<keyword evidence="3 4" id="KW-0472">Membrane</keyword>
<dbReference type="EMBL" id="WOBN01000018">
    <property type="protein sequence ID" value="MUK49859.1"/>
    <property type="molecule type" value="Genomic_DNA"/>
</dbReference>
<dbReference type="Pfam" id="PF07348">
    <property type="entry name" value="Syd"/>
    <property type="match status" value="1"/>
</dbReference>
<comment type="function">
    <text evidence="4">Interacts with the SecY protein in vivo. May bind preferentially to an uncomplexed state of SecY, thus functioning either as a chelating agent for excess SecY in the cell or as a regulatory factor that negatively controls the translocase function.</text>
</comment>
<evidence type="ECO:0000313" key="7">
    <source>
        <dbReference type="EMBL" id="MUK49859.1"/>
    </source>
</evidence>
<proteinExistence type="inferred from homology"/>
<keyword evidence="2 4" id="KW-0997">Cell inner membrane</keyword>
<sequence length="183" mass="20841">MPLSVEQALANFSQRYVEAWKAQHDCLPINEELVGLASPCIEETRDLEISWQPIVRDEAIRLHNIEQGIELDLHDDFHAFYGTQYSADMTAKFEDMNIELLQVWSDEDLERLQGNMLGHLVMQRRLKLVPTLFVAVTDDEMEVVSICNQSGEVILDRVGTKNRTVLAANMAEFLNKLEPVIAA</sequence>
<organism evidence="7 10">
    <name type="scientific">Aliivibrio fischeri</name>
    <name type="common">Vibrio fischeri</name>
    <dbReference type="NCBI Taxonomy" id="668"/>
    <lineage>
        <taxon>Bacteria</taxon>
        <taxon>Pseudomonadati</taxon>
        <taxon>Pseudomonadota</taxon>
        <taxon>Gammaproteobacteria</taxon>
        <taxon>Vibrionales</taxon>
        <taxon>Vibrionaceae</taxon>
        <taxon>Aliivibrio</taxon>
    </lineage>
</organism>
<evidence type="ECO:0000256" key="2">
    <source>
        <dbReference type="ARBA" id="ARBA00022519"/>
    </source>
</evidence>
<dbReference type="InterPro" id="IPR038228">
    <property type="entry name" value="Syd_sf"/>
</dbReference>
<dbReference type="NCBIfam" id="NF003439">
    <property type="entry name" value="PRK04968.1"/>
    <property type="match status" value="1"/>
</dbReference>
<evidence type="ECO:0000313" key="10">
    <source>
        <dbReference type="Proteomes" id="UP000448038"/>
    </source>
</evidence>
<dbReference type="Proteomes" id="UP000448038">
    <property type="component" value="Unassembled WGS sequence"/>
</dbReference>
<protein>
    <recommendedName>
        <fullName evidence="4">Protein Syd</fullName>
    </recommendedName>
</protein>
<evidence type="ECO:0000313" key="5">
    <source>
        <dbReference type="EMBL" id="GEK14796.1"/>
    </source>
</evidence>
<evidence type="ECO:0000256" key="1">
    <source>
        <dbReference type="ARBA" id="ARBA00022475"/>
    </source>
</evidence>
<evidence type="ECO:0000313" key="8">
    <source>
        <dbReference type="Proteomes" id="UP000321787"/>
    </source>
</evidence>
<evidence type="ECO:0000313" key="9">
    <source>
        <dbReference type="Proteomes" id="UP000435323"/>
    </source>
</evidence>
<dbReference type="GeneID" id="54163252"/>
<dbReference type="EMBL" id="BJTZ01000020">
    <property type="protein sequence ID" value="GEK14796.1"/>
    <property type="molecule type" value="Genomic_DNA"/>
</dbReference>
<evidence type="ECO:0000313" key="6">
    <source>
        <dbReference type="EMBL" id="MUK44032.1"/>
    </source>
</evidence>
<dbReference type="CDD" id="cd16323">
    <property type="entry name" value="Syd"/>
    <property type="match status" value="1"/>
</dbReference>